<proteinExistence type="predicted"/>
<evidence type="ECO:0000313" key="2">
    <source>
        <dbReference type="EMBL" id="MBO8479791.1"/>
    </source>
</evidence>
<keyword evidence="1" id="KW-0812">Transmembrane</keyword>
<accession>A0A9D9NNB4</accession>
<feature type="transmembrane region" description="Helical" evidence="1">
    <location>
        <begin position="34"/>
        <end position="52"/>
    </location>
</feature>
<keyword evidence="1" id="KW-0472">Membrane</keyword>
<feature type="transmembrane region" description="Helical" evidence="1">
    <location>
        <begin position="123"/>
        <end position="143"/>
    </location>
</feature>
<organism evidence="2 3">
    <name type="scientific">Candidatus Cryptobacteroides avistercoris</name>
    <dbReference type="NCBI Taxonomy" id="2840758"/>
    <lineage>
        <taxon>Bacteria</taxon>
        <taxon>Pseudomonadati</taxon>
        <taxon>Bacteroidota</taxon>
        <taxon>Bacteroidia</taxon>
        <taxon>Bacteroidales</taxon>
        <taxon>Candidatus Cryptobacteroides</taxon>
    </lineage>
</organism>
<dbReference type="EMBL" id="JADILW010000025">
    <property type="protein sequence ID" value="MBO8479791.1"/>
    <property type="molecule type" value="Genomic_DNA"/>
</dbReference>
<dbReference type="AlphaFoldDB" id="A0A9D9NNB4"/>
<gene>
    <name evidence="2" type="ORF">IAB76_01570</name>
</gene>
<reference evidence="2" key="1">
    <citation type="submission" date="2020-10" db="EMBL/GenBank/DDBJ databases">
        <authorList>
            <person name="Gilroy R."/>
        </authorList>
    </citation>
    <scope>NUCLEOTIDE SEQUENCE</scope>
    <source>
        <strain evidence="2">B3-1481</strain>
    </source>
</reference>
<reference evidence="2" key="2">
    <citation type="journal article" date="2021" name="PeerJ">
        <title>Extensive microbial diversity within the chicken gut microbiome revealed by metagenomics and culture.</title>
        <authorList>
            <person name="Gilroy R."/>
            <person name="Ravi A."/>
            <person name="Getino M."/>
            <person name="Pursley I."/>
            <person name="Horton D.L."/>
            <person name="Alikhan N.F."/>
            <person name="Baker D."/>
            <person name="Gharbi K."/>
            <person name="Hall N."/>
            <person name="Watson M."/>
            <person name="Adriaenssens E.M."/>
            <person name="Foster-Nyarko E."/>
            <person name="Jarju S."/>
            <person name="Secka A."/>
            <person name="Antonio M."/>
            <person name="Oren A."/>
            <person name="Chaudhuri R.R."/>
            <person name="La Ragione R."/>
            <person name="Hildebrand F."/>
            <person name="Pallen M.J."/>
        </authorList>
    </citation>
    <scope>NUCLEOTIDE SEQUENCE</scope>
    <source>
        <strain evidence="2">B3-1481</strain>
    </source>
</reference>
<keyword evidence="1" id="KW-1133">Transmembrane helix</keyword>
<feature type="transmembrane region" description="Helical" evidence="1">
    <location>
        <begin position="150"/>
        <end position="171"/>
    </location>
</feature>
<sequence>MEERKFTEKESLELISQMISASRQRLQKGSGNPFLCYGYSSLAISVATFLITRFSGNYVWNLLWILMFVPAIVLWIKDRGEKPETTSYIDRMLTNTWKVVLMLMVLSLVVIVCSGLGDGTINMMLMLPLALIFVCTGTLITGLTIGEGGIVGMTTIAFVMPVLLLSAMVAGDQYLPVWNLAGGFSFLFSLVIPGHIINRKSSRSC</sequence>
<feature type="transmembrane region" description="Helical" evidence="1">
    <location>
        <begin position="58"/>
        <end position="76"/>
    </location>
</feature>
<dbReference type="Proteomes" id="UP000823769">
    <property type="component" value="Unassembled WGS sequence"/>
</dbReference>
<evidence type="ECO:0000313" key="3">
    <source>
        <dbReference type="Proteomes" id="UP000823769"/>
    </source>
</evidence>
<feature type="transmembrane region" description="Helical" evidence="1">
    <location>
        <begin position="97"/>
        <end position="117"/>
    </location>
</feature>
<evidence type="ECO:0000256" key="1">
    <source>
        <dbReference type="SAM" id="Phobius"/>
    </source>
</evidence>
<protein>
    <submittedName>
        <fullName evidence="2">Uncharacterized protein</fullName>
    </submittedName>
</protein>
<feature type="transmembrane region" description="Helical" evidence="1">
    <location>
        <begin position="177"/>
        <end position="197"/>
    </location>
</feature>
<name>A0A9D9NNB4_9BACT</name>
<comment type="caution">
    <text evidence="2">The sequence shown here is derived from an EMBL/GenBank/DDBJ whole genome shotgun (WGS) entry which is preliminary data.</text>
</comment>